<sequence length="244" mass="27941">MTFCVSIKIKDGLVGIADIRITSGLEHTTARKVTIHKAGNRSFFLMTSGLRSVRDKALTYFEEILEEGPGEFQKLYQVVNLFATQVRRVAAEDKAFLAESGLEFNLFSILGGQLEKDKEHKLYLLYPQGNWVEVSESHPYFLIGESTYGKPILDRVLRHSSSMESALKLAYLAFDSTRISAVDVDFPIDVVLYRNNTREMAQHRYLRKDLQHLPEWWQDRLKSSVEALPSEWVHEVLSKLTRSG</sequence>
<accession>A0A7C3LTC4</accession>
<dbReference type="AlphaFoldDB" id="A0A7C3LTC4"/>
<comment type="caution">
    <text evidence="1">The sequence shown here is derived from an EMBL/GenBank/DDBJ whole genome shotgun (WGS) entry which is preliminary data.</text>
</comment>
<gene>
    <name evidence="1" type="ORF">ENX03_09395</name>
</gene>
<protein>
    <submittedName>
        <fullName evidence="1">Peptidase</fullName>
    </submittedName>
</protein>
<dbReference type="SUPFAM" id="SSF56235">
    <property type="entry name" value="N-terminal nucleophile aminohydrolases (Ntn hydrolases)"/>
    <property type="match status" value="1"/>
</dbReference>
<proteinExistence type="predicted"/>
<dbReference type="InterPro" id="IPR001353">
    <property type="entry name" value="Proteasome_sua/b"/>
</dbReference>
<dbReference type="EMBL" id="DTMM01000200">
    <property type="protein sequence ID" value="HFT94125.1"/>
    <property type="molecule type" value="Genomic_DNA"/>
</dbReference>
<dbReference type="GO" id="GO:0051603">
    <property type="term" value="P:proteolysis involved in protein catabolic process"/>
    <property type="evidence" value="ECO:0007669"/>
    <property type="project" value="InterPro"/>
</dbReference>
<dbReference type="PIRSF" id="PIRSF009120">
    <property type="entry name" value="UCP009120_prtse"/>
    <property type="match status" value="1"/>
</dbReference>
<dbReference type="InterPro" id="IPR029055">
    <property type="entry name" value="Ntn_hydrolases_N"/>
</dbReference>
<dbReference type="Gene3D" id="3.60.20.10">
    <property type="entry name" value="Glutamine Phosphoribosylpyrophosphate, subunit 1, domain 1"/>
    <property type="match status" value="1"/>
</dbReference>
<evidence type="ECO:0000313" key="1">
    <source>
        <dbReference type="EMBL" id="HFT94125.1"/>
    </source>
</evidence>
<organism evidence="1">
    <name type="scientific">Leptospirillum ferriphilum</name>
    <dbReference type="NCBI Taxonomy" id="178606"/>
    <lineage>
        <taxon>Bacteria</taxon>
        <taxon>Pseudomonadati</taxon>
        <taxon>Nitrospirota</taxon>
        <taxon>Nitrospiria</taxon>
        <taxon>Nitrospirales</taxon>
        <taxon>Nitrospiraceae</taxon>
        <taxon>Leptospirillum</taxon>
    </lineage>
</organism>
<dbReference type="InterPro" id="IPR016545">
    <property type="entry name" value="UCP009120_prtse"/>
</dbReference>
<reference evidence="1" key="1">
    <citation type="journal article" date="2020" name="mSystems">
        <title>Genome- and Community-Level Interaction Insights into Carbon Utilization and Element Cycling Functions of Hydrothermarchaeota in Hydrothermal Sediment.</title>
        <authorList>
            <person name="Zhou Z."/>
            <person name="Liu Y."/>
            <person name="Xu W."/>
            <person name="Pan J."/>
            <person name="Luo Z.H."/>
            <person name="Li M."/>
        </authorList>
    </citation>
    <scope>NUCLEOTIDE SEQUENCE [LARGE SCALE GENOMIC DNA]</scope>
    <source>
        <strain evidence="1">SpSt-902</strain>
    </source>
</reference>
<dbReference type="GO" id="GO:0005839">
    <property type="term" value="C:proteasome core complex"/>
    <property type="evidence" value="ECO:0007669"/>
    <property type="project" value="InterPro"/>
</dbReference>
<name>A0A7C3LTC4_9BACT</name>
<dbReference type="Pfam" id="PF00227">
    <property type="entry name" value="Proteasome"/>
    <property type="match status" value="1"/>
</dbReference>